<dbReference type="AlphaFoldDB" id="A0A7M2T4B8"/>
<dbReference type="RefSeq" id="WP_189696334.1">
    <property type="nucleotide sequence ID" value="NZ_BMTA01000002.1"/>
</dbReference>
<evidence type="ECO:0000313" key="3">
    <source>
        <dbReference type="EMBL" id="QOV42733.1"/>
    </source>
</evidence>
<evidence type="ECO:0000256" key="2">
    <source>
        <dbReference type="SAM" id="SignalP"/>
    </source>
</evidence>
<evidence type="ECO:0000313" key="4">
    <source>
        <dbReference type="Proteomes" id="UP000594008"/>
    </source>
</evidence>
<dbReference type="KEGG" id="schf:IPT68_23390"/>
<feature type="chain" id="PRO_5030738983" description="Secreted protein" evidence="2">
    <location>
        <begin position="28"/>
        <end position="113"/>
    </location>
</feature>
<protein>
    <recommendedName>
        <fullName evidence="5">Secreted protein</fullName>
    </recommendedName>
</protein>
<feature type="region of interest" description="Disordered" evidence="1">
    <location>
        <begin position="93"/>
        <end position="113"/>
    </location>
</feature>
<dbReference type="EMBL" id="CP063374">
    <property type="protein sequence ID" value="QOV42733.1"/>
    <property type="molecule type" value="Genomic_DNA"/>
</dbReference>
<proteinExistence type="predicted"/>
<name>A0A7M2T4B8_STRCW</name>
<keyword evidence="4" id="KW-1185">Reference proteome</keyword>
<keyword evidence="2" id="KW-0732">Signal</keyword>
<dbReference type="Proteomes" id="UP000594008">
    <property type="component" value="Chromosome"/>
</dbReference>
<organism evidence="3 4">
    <name type="scientific">Streptomyces chromofuscus</name>
    <dbReference type="NCBI Taxonomy" id="42881"/>
    <lineage>
        <taxon>Bacteria</taxon>
        <taxon>Bacillati</taxon>
        <taxon>Actinomycetota</taxon>
        <taxon>Actinomycetes</taxon>
        <taxon>Kitasatosporales</taxon>
        <taxon>Streptomycetaceae</taxon>
        <taxon>Streptomyces</taxon>
    </lineage>
</organism>
<accession>A0A7M2T4B8</accession>
<evidence type="ECO:0008006" key="5">
    <source>
        <dbReference type="Google" id="ProtNLM"/>
    </source>
</evidence>
<feature type="signal peptide" evidence="2">
    <location>
        <begin position="1"/>
        <end position="27"/>
    </location>
</feature>
<reference evidence="3 4" key="1">
    <citation type="submission" date="2020-10" db="EMBL/GenBank/DDBJ databases">
        <title>Streptomyces chromofuscus complate genome analysis.</title>
        <authorList>
            <person name="Anwar N."/>
        </authorList>
    </citation>
    <scope>NUCLEOTIDE SEQUENCE [LARGE SCALE GENOMIC DNA]</scope>
    <source>
        <strain evidence="3 4">DSM 40273</strain>
    </source>
</reference>
<sequence length="113" mass="11394">MFSRKKIAVVSVLVGGLAVACAGTSHATVGETSGGCTRDLLGNISCTQRIQGVIPEDGVVPHQETCMPVKPLTLPAAWGTGTTRLGPEVTCSPTTTGAPDEADGVPESFGLTG</sequence>
<gene>
    <name evidence="3" type="ORF">IPT68_23390</name>
</gene>
<dbReference type="PROSITE" id="PS51257">
    <property type="entry name" value="PROKAR_LIPOPROTEIN"/>
    <property type="match status" value="1"/>
</dbReference>
<evidence type="ECO:0000256" key="1">
    <source>
        <dbReference type="SAM" id="MobiDB-lite"/>
    </source>
</evidence>